<comment type="caution">
    <text evidence="2">The sequence shown here is derived from an EMBL/GenBank/DDBJ whole genome shotgun (WGS) entry which is preliminary data.</text>
</comment>
<proteinExistence type="predicted"/>
<gene>
    <name evidence="2" type="ORF">chiPu_0030129</name>
</gene>
<name>A0A401TTB9_CHIPU</name>
<dbReference type="AlphaFoldDB" id="A0A401TTB9"/>
<accession>A0A401TTB9</accession>
<sequence>DLLDVAHQGLDAIQHQIEILGNAIPFVVTAAERDALVEAGEHDGAAGRIDRFDAADRPPRDPDAGGSRQPDDQHHNGDPCGPDLRHEAVEIADIAADQQPFTARQGLGHGSHQHGSGSEPRRRGPKFRPSPLAGVRRPHSEISGQHCRSGVDQQIHMVGKVLVSDALRDQCGQTLAAGPRIGTVEAHLLGHDRAVGPVAYIGQRRPVDIGEDRGHDQAEDADGDQGQAERR</sequence>
<dbReference type="OMA" id="GAQLHES"/>
<reference evidence="2 3" key="1">
    <citation type="journal article" date="2018" name="Nat. Ecol. Evol.">
        <title>Shark genomes provide insights into elasmobranch evolution and the origin of vertebrates.</title>
        <authorList>
            <person name="Hara Y"/>
            <person name="Yamaguchi K"/>
            <person name="Onimaru K"/>
            <person name="Kadota M"/>
            <person name="Koyanagi M"/>
            <person name="Keeley SD"/>
            <person name="Tatsumi K"/>
            <person name="Tanaka K"/>
            <person name="Motone F"/>
            <person name="Kageyama Y"/>
            <person name="Nozu R"/>
            <person name="Adachi N"/>
            <person name="Nishimura O"/>
            <person name="Nakagawa R"/>
            <person name="Tanegashima C"/>
            <person name="Kiyatake I"/>
            <person name="Matsumoto R"/>
            <person name="Murakumo K"/>
            <person name="Nishida K"/>
            <person name="Terakita A"/>
            <person name="Kuratani S"/>
            <person name="Sato K"/>
            <person name="Hyodo S Kuraku.S."/>
        </authorList>
    </citation>
    <scope>NUCLEOTIDE SEQUENCE [LARGE SCALE GENOMIC DNA]</scope>
</reference>
<evidence type="ECO:0000313" key="3">
    <source>
        <dbReference type="Proteomes" id="UP000287033"/>
    </source>
</evidence>
<feature type="non-terminal residue" evidence="2">
    <location>
        <position position="1"/>
    </location>
</feature>
<feature type="region of interest" description="Disordered" evidence="1">
    <location>
        <begin position="47"/>
        <end position="84"/>
    </location>
</feature>
<keyword evidence="3" id="KW-1185">Reference proteome</keyword>
<feature type="region of interest" description="Disordered" evidence="1">
    <location>
        <begin position="205"/>
        <end position="231"/>
    </location>
</feature>
<dbReference type="EMBL" id="BEZZ01175304">
    <property type="protein sequence ID" value="GCC45880.1"/>
    <property type="molecule type" value="Genomic_DNA"/>
</dbReference>
<dbReference type="Proteomes" id="UP000287033">
    <property type="component" value="Unassembled WGS sequence"/>
</dbReference>
<evidence type="ECO:0000256" key="1">
    <source>
        <dbReference type="SAM" id="MobiDB-lite"/>
    </source>
</evidence>
<protein>
    <submittedName>
        <fullName evidence="2">Uncharacterized protein</fullName>
    </submittedName>
</protein>
<organism evidence="2 3">
    <name type="scientific">Chiloscyllium punctatum</name>
    <name type="common">Brownbanded bambooshark</name>
    <name type="synonym">Hemiscyllium punctatum</name>
    <dbReference type="NCBI Taxonomy" id="137246"/>
    <lineage>
        <taxon>Eukaryota</taxon>
        <taxon>Metazoa</taxon>
        <taxon>Chordata</taxon>
        <taxon>Craniata</taxon>
        <taxon>Vertebrata</taxon>
        <taxon>Chondrichthyes</taxon>
        <taxon>Elasmobranchii</taxon>
        <taxon>Galeomorphii</taxon>
        <taxon>Galeoidea</taxon>
        <taxon>Orectolobiformes</taxon>
        <taxon>Hemiscylliidae</taxon>
        <taxon>Chiloscyllium</taxon>
    </lineage>
</organism>
<feature type="region of interest" description="Disordered" evidence="1">
    <location>
        <begin position="104"/>
        <end position="147"/>
    </location>
</feature>
<feature type="compositionally biased region" description="Basic and acidic residues" evidence="1">
    <location>
        <begin position="205"/>
        <end position="218"/>
    </location>
</feature>
<evidence type="ECO:0000313" key="2">
    <source>
        <dbReference type="EMBL" id="GCC45880.1"/>
    </source>
</evidence>